<evidence type="ECO:0000313" key="2">
    <source>
        <dbReference type="Proteomes" id="UP000032141"/>
    </source>
</evidence>
<dbReference type="OMA" id="IDENCEW"/>
<sequence>RTTRNSFVLSCHDTHCDWRIYAKELSTCGYYTIKKAQLNHTCPLDLRDQYKTKATSKVIAHVYRSRYGEPNDGPKAAQLQQLVLEDLRVSASYMKCHRAKEKAVDITVGNAEDSYLNLAAYFERLKQ</sequence>
<accession>A0A0D3A0F0</accession>
<protein>
    <recommendedName>
        <fullName evidence="3">Transposase MuDR plant domain-containing protein</fullName>
    </recommendedName>
</protein>
<dbReference type="HOGENOM" id="CLU_1976181_0_0_1"/>
<dbReference type="Gramene" id="Bo17709s010.1">
    <property type="protein sequence ID" value="Bo17709s010.1"/>
    <property type="gene ID" value="Bo17709s010"/>
</dbReference>
<dbReference type="AlphaFoldDB" id="A0A0D3A0F0"/>
<keyword evidence="2" id="KW-1185">Reference proteome</keyword>
<reference evidence="1" key="2">
    <citation type="submission" date="2015-06" db="UniProtKB">
        <authorList>
            <consortium name="EnsemblPlants"/>
        </authorList>
    </citation>
    <scope>IDENTIFICATION</scope>
</reference>
<name>A0A0D3A0F0_BRAOL</name>
<organism evidence="1 2">
    <name type="scientific">Brassica oleracea var. oleracea</name>
    <dbReference type="NCBI Taxonomy" id="109376"/>
    <lineage>
        <taxon>Eukaryota</taxon>
        <taxon>Viridiplantae</taxon>
        <taxon>Streptophyta</taxon>
        <taxon>Embryophyta</taxon>
        <taxon>Tracheophyta</taxon>
        <taxon>Spermatophyta</taxon>
        <taxon>Magnoliopsida</taxon>
        <taxon>eudicotyledons</taxon>
        <taxon>Gunneridae</taxon>
        <taxon>Pentapetalae</taxon>
        <taxon>rosids</taxon>
        <taxon>malvids</taxon>
        <taxon>Brassicales</taxon>
        <taxon>Brassicaceae</taxon>
        <taxon>Brassiceae</taxon>
        <taxon>Brassica</taxon>
    </lineage>
</organism>
<dbReference type="Proteomes" id="UP000032141">
    <property type="component" value="Unassembled WGS sequence"/>
</dbReference>
<dbReference type="EnsemblPlants" id="Bo17709s010.1">
    <property type="protein sequence ID" value="Bo17709s010.1"/>
    <property type="gene ID" value="Bo17709s010"/>
</dbReference>
<reference evidence="1" key="1">
    <citation type="journal article" date="2014" name="Genome Biol.">
        <title>Transcriptome and methylome profiling reveals relics of genome dominance in the mesopolyploid Brassica oleracea.</title>
        <authorList>
            <person name="Parkin I.A."/>
            <person name="Koh C."/>
            <person name="Tang H."/>
            <person name="Robinson S.J."/>
            <person name="Kagale S."/>
            <person name="Clarke W.E."/>
            <person name="Town C.D."/>
            <person name="Nixon J."/>
            <person name="Krishnakumar V."/>
            <person name="Bidwell S.L."/>
            <person name="Denoeud F."/>
            <person name="Belcram H."/>
            <person name="Links M.G."/>
            <person name="Just J."/>
            <person name="Clarke C."/>
            <person name="Bender T."/>
            <person name="Huebert T."/>
            <person name="Mason A.S."/>
            <person name="Pires J.C."/>
            <person name="Barker G."/>
            <person name="Moore J."/>
            <person name="Walley P.G."/>
            <person name="Manoli S."/>
            <person name="Batley J."/>
            <person name="Edwards D."/>
            <person name="Nelson M.N."/>
            <person name="Wang X."/>
            <person name="Paterson A.H."/>
            <person name="King G."/>
            <person name="Bancroft I."/>
            <person name="Chalhoub B."/>
            <person name="Sharpe A.G."/>
        </authorList>
    </citation>
    <scope>NUCLEOTIDE SEQUENCE [LARGE SCALE GENOMIC DNA]</scope>
    <source>
        <strain evidence="1">cv. TO1000</strain>
    </source>
</reference>
<proteinExistence type="predicted"/>
<evidence type="ECO:0000313" key="1">
    <source>
        <dbReference type="EnsemblPlants" id="Bo17709s010.1"/>
    </source>
</evidence>
<evidence type="ECO:0008006" key="3">
    <source>
        <dbReference type="Google" id="ProtNLM"/>
    </source>
</evidence>